<keyword evidence="3 7" id="KW-0813">Transport</keyword>
<evidence type="ECO:0000256" key="3">
    <source>
        <dbReference type="ARBA" id="ARBA00022448"/>
    </source>
</evidence>
<organism evidence="8 9">
    <name type="scientific">Timema podura</name>
    <name type="common">Walking stick</name>
    <dbReference type="NCBI Taxonomy" id="61482"/>
    <lineage>
        <taxon>Eukaryota</taxon>
        <taxon>Metazoa</taxon>
        <taxon>Ecdysozoa</taxon>
        <taxon>Arthropoda</taxon>
        <taxon>Hexapoda</taxon>
        <taxon>Insecta</taxon>
        <taxon>Pterygota</taxon>
        <taxon>Neoptera</taxon>
        <taxon>Polyneoptera</taxon>
        <taxon>Phasmatodea</taxon>
        <taxon>Timematodea</taxon>
        <taxon>Timematoidea</taxon>
        <taxon>Timematidae</taxon>
        <taxon>Timema</taxon>
    </lineage>
</organism>
<evidence type="ECO:0000256" key="1">
    <source>
        <dbReference type="ARBA" id="ARBA00004141"/>
    </source>
</evidence>
<evidence type="ECO:0000313" key="8">
    <source>
        <dbReference type="EMBL" id="CAG2066600.1"/>
    </source>
</evidence>
<dbReference type="Gene3D" id="1.10.3860.10">
    <property type="entry name" value="Sodium:dicarboxylate symporter"/>
    <property type="match status" value="1"/>
</dbReference>
<dbReference type="EMBL" id="CAJPIN010056341">
    <property type="protein sequence ID" value="CAG2066600.1"/>
    <property type="molecule type" value="Genomic_DNA"/>
</dbReference>
<comment type="subcellular location">
    <subcellularLocation>
        <location evidence="1 7">Membrane</location>
        <topology evidence="1 7">Multi-pass membrane protein</topology>
    </subcellularLocation>
</comment>
<name>A0ABN7PM99_TIMPD</name>
<evidence type="ECO:0000256" key="6">
    <source>
        <dbReference type="ARBA" id="ARBA00023136"/>
    </source>
</evidence>
<dbReference type="InterPro" id="IPR001991">
    <property type="entry name" value="Na-dicarboxylate_symporter"/>
</dbReference>
<keyword evidence="5 7" id="KW-1133">Transmembrane helix</keyword>
<sequence>MTPCLPSILVNTGELGPLPPPSALARLPSVGGVGSSFLSKLGTNDPVPALNPCQHWRAGTPSPPSTLARLASAGGVGSSFCRGRKPLVASKYSPFGILCLIAGKIMSIENLATTAQQLGLYMITVILGLMIHAIITLPGIYFFFTRKNPAVFFQGMLQAWVTALGTASRHAWQLTDMHSNYSKLISIKLTWRLSIVRYMATNGHA</sequence>
<gene>
    <name evidence="8" type="ORF">TPAB3V08_LOCUS13543</name>
</gene>
<dbReference type="Pfam" id="PF00375">
    <property type="entry name" value="SDF"/>
    <property type="match status" value="1"/>
</dbReference>
<dbReference type="InterPro" id="IPR036458">
    <property type="entry name" value="Na:dicarbo_symporter_sf"/>
</dbReference>
<dbReference type="InterPro" id="IPR050746">
    <property type="entry name" value="DAACS"/>
</dbReference>
<dbReference type="Proteomes" id="UP001153148">
    <property type="component" value="Unassembled WGS sequence"/>
</dbReference>
<evidence type="ECO:0000256" key="5">
    <source>
        <dbReference type="ARBA" id="ARBA00022989"/>
    </source>
</evidence>
<keyword evidence="7" id="KW-0769">Symport</keyword>
<dbReference type="PRINTS" id="PR00173">
    <property type="entry name" value="EDTRNSPORT"/>
</dbReference>
<evidence type="ECO:0000256" key="7">
    <source>
        <dbReference type="RuleBase" id="RU361216"/>
    </source>
</evidence>
<feature type="transmembrane region" description="Helical" evidence="7">
    <location>
        <begin position="118"/>
        <end position="144"/>
    </location>
</feature>
<comment type="similarity">
    <text evidence="2 7">Belongs to the dicarboxylate/amino acid:cation symporter (DAACS) (TC 2.A.23) family.</text>
</comment>
<dbReference type="SUPFAM" id="SSF118215">
    <property type="entry name" value="Proton glutamate symport protein"/>
    <property type="match status" value="1"/>
</dbReference>
<evidence type="ECO:0000256" key="2">
    <source>
        <dbReference type="ARBA" id="ARBA00006148"/>
    </source>
</evidence>
<keyword evidence="4 7" id="KW-0812">Transmembrane</keyword>
<evidence type="ECO:0000313" key="9">
    <source>
        <dbReference type="Proteomes" id="UP001153148"/>
    </source>
</evidence>
<comment type="caution">
    <text evidence="8">The sequence shown here is derived from an EMBL/GenBank/DDBJ whole genome shotgun (WGS) entry which is preliminary data.</text>
</comment>
<comment type="caution">
    <text evidence="7">Lacks conserved residue(s) required for the propagation of feature annotation.</text>
</comment>
<accession>A0ABN7PM99</accession>
<dbReference type="PANTHER" id="PTHR11958">
    <property type="entry name" value="SODIUM/DICARBOXYLATE SYMPORTER-RELATED"/>
    <property type="match status" value="1"/>
</dbReference>
<keyword evidence="6 7" id="KW-0472">Membrane</keyword>
<reference evidence="8" key="1">
    <citation type="submission" date="2021-03" db="EMBL/GenBank/DDBJ databases">
        <authorList>
            <person name="Tran Van P."/>
        </authorList>
    </citation>
    <scope>NUCLEOTIDE SEQUENCE</scope>
</reference>
<dbReference type="PANTHER" id="PTHR11958:SF99">
    <property type="entry name" value="SODIUM-DEPENDENT EXCITATORY AMINO ACID TRANSPORTER GLT-6-RELATED"/>
    <property type="match status" value="1"/>
</dbReference>
<protein>
    <recommendedName>
        <fullName evidence="7">Amino acid transporter</fullName>
    </recommendedName>
</protein>
<keyword evidence="9" id="KW-1185">Reference proteome</keyword>
<evidence type="ECO:0000256" key="4">
    <source>
        <dbReference type="ARBA" id="ARBA00022692"/>
    </source>
</evidence>
<proteinExistence type="inferred from homology"/>